<dbReference type="GeneID" id="10643812"/>
<gene>
    <name evidence="2" type="ordered locus">Metig_0966</name>
</gene>
<keyword evidence="1" id="KW-0812">Transmembrane</keyword>
<keyword evidence="1" id="KW-1133">Transmembrane helix</keyword>
<proteinExistence type="predicted"/>
<feature type="transmembrane region" description="Helical" evidence="1">
    <location>
        <begin position="12"/>
        <end position="35"/>
    </location>
</feature>
<dbReference type="RefSeq" id="WP_013799111.1">
    <property type="nucleotide sequence ID" value="NC_015562.1"/>
</dbReference>
<dbReference type="EMBL" id="CP002737">
    <property type="protein sequence ID" value="AEF96509.1"/>
    <property type="molecule type" value="Genomic_DNA"/>
</dbReference>
<dbReference type="HOGENOM" id="CLU_975258_0_0_2"/>
<organism evidence="3">
    <name type="scientific">Methanotorris igneus (strain DSM 5666 / JCM 11834 / Kol 5)</name>
    <dbReference type="NCBI Taxonomy" id="880724"/>
    <lineage>
        <taxon>Archaea</taxon>
        <taxon>Methanobacteriati</taxon>
        <taxon>Methanobacteriota</taxon>
        <taxon>Methanomada group</taxon>
        <taxon>Methanococci</taxon>
        <taxon>Methanococcales</taxon>
        <taxon>Methanocaldococcaceae</taxon>
        <taxon>Methanotorris</taxon>
    </lineage>
</organism>
<reference evidence="2 3" key="1">
    <citation type="submission" date="2011-05" db="EMBL/GenBank/DDBJ databases">
        <title>Complete sequence of Methanotorris igneus Kol 5.</title>
        <authorList>
            <consortium name="US DOE Joint Genome Institute"/>
            <person name="Lucas S."/>
            <person name="Han J."/>
            <person name="Lapidus A."/>
            <person name="Cheng J.-F."/>
            <person name="Goodwin L."/>
            <person name="Pitluck S."/>
            <person name="Peters L."/>
            <person name="Mikhailova N."/>
            <person name="Chertkov O."/>
            <person name="Han C."/>
            <person name="Tapia R."/>
            <person name="Land M."/>
            <person name="Hauser L."/>
            <person name="Kyrpides N."/>
            <person name="Ivanova N."/>
            <person name="Pagani I."/>
            <person name="Sieprawska-Lupa M."/>
            <person name="Whitman W."/>
            <person name="Woyke T."/>
        </authorList>
    </citation>
    <scope>NUCLEOTIDE SEQUENCE [LARGE SCALE GENOMIC DNA]</scope>
    <source>
        <strain evidence="3">DSM 5666 / JCM 11834 / Kol 5</strain>
    </source>
</reference>
<dbReference type="STRING" id="880724.Metig_0966"/>
<keyword evidence="3" id="KW-1185">Reference proteome</keyword>
<dbReference type="KEGG" id="mig:Metig_0966"/>
<evidence type="ECO:0000256" key="1">
    <source>
        <dbReference type="SAM" id="Phobius"/>
    </source>
</evidence>
<protein>
    <submittedName>
        <fullName evidence="2">Uncharacterized protein</fullName>
    </submittedName>
</protein>
<name>F6BDE8_METIK</name>
<keyword evidence="1" id="KW-0472">Membrane</keyword>
<sequence length="272" mass="31151">MIKKILSKRGFIITYEAVIMVITFVSIFYVGYMAYTHNFLTFHEEKRNVEEIHHANLLADKILKDMEFPSNNYVADYHTFAKKVSEKYFGGEKARGTFDPFNIKKNNSTYVGFRPENLEITSNVNTTSINYTYIISNNNYVRTENLLVPVRTWGYANEKSIVENLTSGERLYFAVWDFSRLANITASSNTTTDAVFLVNGVTFNLTLNQTPKITGFGKVISTRSYEPNEIRVLDVSNNAIVYLNITYNQPSTIYVAKFKPYNISIIINYNGG</sequence>
<dbReference type="AlphaFoldDB" id="F6BDE8"/>
<evidence type="ECO:0000313" key="3">
    <source>
        <dbReference type="Proteomes" id="UP000009227"/>
    </source>
</evidence>
<dbReference type="Proteomes" id="UP000009227">
    <property type="component" value="Chromosome"/>
</dbReference>
<accession>F6BDE8</accession>
<evidence type="ECO:0000313" key="2">
    <source>
        <dbReference type="EMBL" id="AEF96509.1"/>
    </source>
</evidence>
<dbReference type="OrthoDB" id="101984at2157"/>